<evidence type="ECO:0008006" key="3">
    <source>
        <dbReference type="Google" id="ProtNLM"/>
    </source>
</evidence>
<dbReference type="EMBL" id="CM001441">
    <property type="protein sequence ID" value="EHQ89299.1"/>
    <property type="molecule type" value="Genomic_DNA"/>
</dbReference>
<gene>
    <name evidence="1" type="ORF">DesyoDRAFT_2214</name>
</gene>
<accession>H5Y3Q5</accession>
<proteinExistence type="predicted"/>
<dbReference type="RefSeq" id="WP_007782880.1">
    <property type="nucleotide sequence ID" value="NZ_CM001441.1"/>
</dbReference>
<evidence type="ECO:0000313" key="1">
    <source>
        <dbReference type="EMBL" id="EHQ89299.1"/>
    </source>
</evidence>
<organism evidence="1 2">
    <name type="scientific">Desulfosporosinus youngiae DSM 17734</name>
    <dbReference type="NCBI Taxonomy" id="768710"/>
    <lineage>
        <taxon>Bacteria</taxon>
        <taxon>Bacillati</taxon>
        <taxon>Bacillota</taxon>
        <taxon>Clostridia</taxon>
        <taxon>Eubacteriales</taxon>
        <taxon>Desulfitobacteriaceae</taxon>
        <taxon>Desulfosporosinus</taxon>
    </lineage>
</organism>
<keyword evidence="2" id="KW-1185">Reference proteome</keyword>
<dbReference type="NCBIfam" id="NF038110">
    <property type="entry name" value="Lys_methyl_FliB"/>
    <property type="match status" value="1"/>
</dbReference>
<dbReference type="STRING" id="768710.DesyoDRAFT_2214"/>
<dbReference type="OrthoDB" id="86584at2"/>
<dbReference type="HOGENOM" id="CLU_051643_1_0_9"/>
<reference evidence="1 2" key="1">
    <citation type="submission" date="2011-11" db="EMBL/GenBank/DDBJ databases">
        <title>The Noncontiguous Finished genome of Desulfosporosinus youngiae DSM 17734.</title>
        <authorList>
            <consortium name="US DOE Joint Genome Institute (JGI-PGF)"/>
            <person name="Lucas S."/>
            <person name="Han J."/>
            <person name="Lapidus A."/>
            <person name="Cheng J.-F."/>
            <person name="Goodwin L."/>
            <person name="Pitluck S."/>
            <person name="Peters L."/>
            <person name="Ovchinnikova G."/>
            <person name="Lu M."/>
            <person name="Land M.L."/>
            <person name="Hauser L."/>
            <person name="Pester M."/>
            <person name="Spring S."/>
            <person name="Ollivier B."/>
            <person name="Rattei T."/>
            <person name="Klenk H.-P."/>
            <person name="Wagner M."/>
            <person name="Loy A."/>
            <person name="Woyke T.J."/>
        </authorList>
    </citation>
    <scope>NUCLEOTIDE SEQUENCE [LARGE SCALE GENOMIC DNA]</scope>
    <source>
        <strain evidence="1 2">DSM 17734</strain>
    </source>
</reference>
<protein>
    <recommendedName>
        <fullName evidence="3">Lysine-N-methylase</fullName>
    </recommendedName>
</protein>
<dbReference type="Proteomes" id="UP000005104">
    <property type="component" value="Chromosome"/>
</dbReference>
<evidence type="ECO:0000313" key="2">
    <source>
        <dbReference type="Proteomes" id="UP000005104"/>
    </source>
</evidence>
<sequence length="413" mass="47397">MTKTTREIQMPLYLKSFNCIGSACEDSCCFGWSSITVDSGTFKKYSSIHDPALKEIIDNKVELNQTEQSAETYAHVILNNDSTCPFLTKKRLCLMQLKQGENYLPQICFAFPRVTNVINGILEKSAVMSCPEAVRVALLNSKGIDFISVQEPLDVRNKISISLNTNDPAFTDTPNKYFQDLRNFTLHLLKNRDYKLEERLIILGLFFQKLAKVCNEKKVDTIPEFIASFAQLLKEESLTALLAKTPTSPVVQFKLLMQSALTRLVQGITNQRYAECFIEFLQGIKHSPDISLDISAENYRLAFENYYAPFAFKHEYIFENYLVNYVYNNLFPLSNGDIFDEYIKLVFHYSLIKMLLTGIAGFHQGLSLELSVKLIQSFAKTIEHNPQYINETKDWFKRKGLNSMKYLSILIKN</sequence>
<dbReference type="eggNOG" id="COG0727">
    <property type="taxonomic scope" value="Bacteria"/>
</dbReference>
<dbReference type="AlphaFoldDB" id="H5Y3Q5"/>
<name>H5Y3Q5_9FIRM</name>